<proteinExistence type="inferred from homology"/>
<evidence type="ECO:0000256" key="2">
    <source>
        <dbReference type="ARBA" id="ARBA00006411"/>
    </source>
</evidence>
<dbReference type="InterPro" id="IPR025734">
    <property type="entry name" value="EspG"/>
</dbReference>
<comment type="caution">
    <text evidence="5">The sequence shown here is derived from an EMBL/GenBank/DDBJ whole genome shotgun (WGS) entry which is preliminary data.</text>
</comment>
<sequence>MNTGAGAVNTGARAVNTGAEAVNTQSQWRFTGMEFQILWEAVGRDRLPYPLKFRPAAETMTELTMQRKNAALRIRQILDESMTDALQILAEPTVRIEVSGFHGARMNTVTRLHGAIAGEWGVLVEQLPGAAADSGSDVVLSVQRASVLVSAMVTHLPQCQAGKVRVASARNTKHIPGESILSRADDSRPAQELVRFFRRPRTSIGEITISSGSAIDSRPNRGDVVFQWNDFADDGRYIVRGGETLSAVAASALDVETAIMAAVSTKRQQR</sequence>
<name>A0A652YWP4_NOCGL</name>
<protein>
    <submittedName>
        <fullName evidence="5">ESAT-6 protein secretion system EspG family protein</fullName>
    </submittedName>
</protein>
<comment type="similarity">
    <text evidence="2">Belongs to the EspG family.</text>
</comment>
<comment type="subcellular location">
    <subcellularLocation>
        <location evidence="1">Cytoplasm</location>
    </subcellularLocation>
</comment>
<dbReference type="AlphaFoldDB" id="A0A652YWP4"/>
<reference evidence="5" key="1">
    <citation type="submission" date="2019-07" db="EMBL/GenBank/DDBJ databases">
        <title>Genomic Encyclopedia of Type Strains, Phase IV (KMG-IV): sequencing the most valuable type-strain genomes for metagenomic binning, comparative biology and taxonomic classification.</title>
        <authorList>
            <person name="Goeker M."/>
        </authorList>
    </citation>
    <scope>NUCLEOTIDE SEQUENCE</scope>
    <source>
        <strain evidence="5">DSM 44596</strain>
    </source>
</reference>
<evidence type="ECO:0000256" key="3">
    <source>
        <dbReference type="ARBA" id="ARBA00022490"/>
    </source>
</evidence>
<evidence type="ECO:0000256" key="4">
    <source>
        <dbReference type="ARBA" id="ARBA00023186"/>
    </source>
</evidence>
<organism evidence="5">
    <name type="scientific">Nocardia globerula</name>
    <dbReference type="NCBI Taxonomy" id="1818"/>
    <lineage>
        <taxon>Bacteria</taxon>
        <taxon>Bacillati</taxon>
        <taxon>Actinomycetota</taxon>
        <taxon>Actinomycetes</taxon>
        <taxon>Mycobacteriales</taxon>
        <taxon>Nocardiaceae</taxon>
        <taxon>Nocardia</taxon>
    </lineage>
</organism>
<gene>
    <name evidence="5" type="ORF">FNL38_101345</name>
</gene>
<keyword evidence="4" id="KW-0143">Chaperone</keyword>
<keyword evidence="3" id="KW-0963">Cytoplasm</keyword>
<dbReference type="EMBL" id="VNIQ01000001">
    <property type="protein sequence ID" value="TYQ07978.1"/>
    <property type="molecule type" value="Genomic_DNA"/>
</dbReference>
<accession>A0A652YWP4</accession>
<dbReference type="Pfam" id="PF14011">
    <property type="entry name" value="ESX-1_EspG"/>
    <property type="match status" value="1"/>
</dbReference>
<evidence type="ECO:0000256" key="1">
    <source>
        <dbReference type="ARBA" id="ARBA00004496"/>
    </source>
</evidence>
<evidence type="ECO:0000313" key="5">
    <source>
        <dbReference type="EMBL" id="TYQ07978.1"/>
    </source>
</evidence>